<comment type="function">
    <text evidence="7">Specifically methylates the N4 position of cytidine in position 1402 (C1402) of 16S rRNA.</text>
</comment>
<dbReference type="Gene3D" id="3.40.50.150">
    <property type="entry name" value="Vaccinia Virus protein VP39"/>
    <property type="match status" value="1"/>
</dbReference>
<dbReference type="PANTHER" id="PTHR11265:SF0">
    <property type="entry name" value="12S RRNA N4-METHYLCYTIDINE METHYLTRANSFERASE"/>
    <property type="match status" value="1"/>
</dbReference>
<gene>
    <name evidence="7" type="primary">rsmH</name>
    <name evidence="8" type="ORF">SAMN02910343_00461</name>
</gene>
<feature type="binding site" evidence="7">
    <location>
        <position position="53"/>
    </location>
    <ligand>
        <name>S-adenosyl-L-methionine</name>
        <dbReference type="ChEBI" id="CHEBI:59789"/>
    </ligand>
</feature>
<dbReference type="InterPro" id="IPR002903">
    <property type="entry name" value="RsmH"/>
</dbReference>
<feature type="binding site" evidence="7">
    <location>
        <begin position="33"/>
        <end position="35"/>
    </location>
    <ligand>
        <name>S-adenosyl-L-methionine</name>
        <dbReference type="ChEBI" id="CHEBI:59789"/>
    </ligand>
</feature>
<evidence type="ECO:0000256" key="2">
    <source>
        <dbReference type="ARBA" id="ARBA00022490"/>
    </source>
</evidence>
<dbReference type="GO" id="GO:0070475">
    <property type="term" value="P:rRNA base methylation"/>
    <property type="evidence" value="ECO:0007669"/>
    <property type="project" value="UniProtKB-UniRule"/>
</dbReference>
<dbReference type="GeneID" id="87755506"/>
<evidence type="ECO:0000256" key="7">
    <source>
        <dbReference type="HAMAP-Rule" id="MF_01007"/>
    </source>
</evidence>
<dbReference type="HAMAP" id="MF_01007">
    <property type="entry name" value="16SrRNA_methyltr_H"/>
    <property type="match status" value="1"/>
</dbReference>
<evidence type="ECO:0000313" key="8">
    <source>
        <dbReference type="EMBL" id="SDA42101.1"/>
    </source>
</evidence>
<dbReference type="FunFam" id="1.10.150.170:FF:000001">
    <property type="entry name" value="Ribosomal RNA small subunit methyltransferase H"/>
    <property type="match status" value="1"/>
</dbReference>
<name>A0A1G5V838_9FIRM</name>
<keyword evidence="5 7" id="KW-0808">Transferase</keyword>
<dbReference type="GO" id="GO:0071424">
    <property type="term" value="F:rRNA (cytosine-N4-)-methyltransferase activity"/>
    <property type="evidence" value="ECO:0007669"/>
    <property type="project" value="UniProtKB-UniRule"/>
</dbReference>
<dbReference type="PIRSF" id="PIRSF004486">
    <property type="entry name" value="MraW"/>
    <property type="match status" value="1"/>
</dbReference>
<dbReference type="InterPro" id="IPR023397">
    <property type="entry name" value="SAM-dep_MeTrfase_MraW_recog"/>
</dbReference>
<dbReference type="Gene3D" id="1.10.150.170">
    <property type="entry name" value="Putative methyltransferase TM0872, insert domain"/>
    <property type="match status" value="1"/>
</dbReference>
<dbReference type="GO" id="GO:0005737">
    <property type="term" value="C:cytoplasm"/>
    <property type="evidence" value="ECO:0007669"/>
    <property type="project" value="UniProtKB-SubCell"/>
</dbReference>
<dbReference type="SUPFAM" id="SSF53335">
    <property type="entry name" value="S-adenosyl-L-methionine-dependent methyltransferases"/>
    <property type="match status" value="1"/>
</dbReference>
<feature type="binding site" evidence="7">
    <location>
        <position position="80"/>
    </location>
    <ligand>
        <name>S-adenosyl-L-methionine</name>
        <dbReference type="ChEBI" id="CHEBI:59789"/>
    </ligand>
</feature>
<dbReference type="EC" id="2.1.1.199" evidence="7"/>
<organism evidence="8 9">
    <name type="scientific">Allisonella histaminiformans</name>
    <dbReference type="NCBI Taxonomy" id="209880"/>
    <lineage>
        <taxon>Bacteria</taxon>
        <taxon>Bacillati</taxon>
        <taxon>Bacillota</taxon>
        <taxon>Negativicutes</taxon>
        <taxon>Veillonellales</taxon>
        <taxon>Veillonellaceae</taxon>
        <taxon>Allisonella</taxon>
    </lineage>
</organism>
<dbReference type="PANTHER" id="PTHR11265">
    <property type="entry name" value="S-ADENOSYL-METHYLTRANSFERASE MRAW"/>
    <property type="match status" value="1"/>
</dbReference>
<reference evidence="8 9" key="1">
    <citation type="submission" date="2016-10" db="EMBL/GenBank/DDBJ databases">
        <authorList>
            <person name="de Groot N.N."/>
        </authorList>
    </citation>
    <scope>NUCLEOTIDE SEQUENCE [LARGE SCALE GENOMIC DNA]</scope>
    <source>
        <strain evidence="8 9">DSM 15230</strain>
    </source>
</reference>
<evidence type="ECO:0000313" key="9">
    <source>
        <dbReference type="Proteomes" id="UP000199689"/>
    </source>
</evidence>
<evidence type="ECO:0000256" key="1">
    <source>
        <dbReference type="ARBA" id="ARBA00010396"/>
    </source>
</evidence>
<protein>
    <recommendedName>
        <fullName evidence="7">Ribosomal RNA small subunit methyltransferase H</fullName>
        <ecNumber evidence="7">2.1.1.199</ecNumber>
    </recommendedName>
    <alternativeName>
        <fullName evidence="7">16S rRNA m(4)C1402 methyltransferase</fullName>
    </alternativeName>
    <alternativeName>
        <fullName evidence="7">rRNA (cytosine-N(4)-)-methyltransferase RsmH</fullName>
    </alternativeName>
</protein>
<evidence type="ECO:0000256" key="6">
    <source>
        <dbReference type="ARBA" id="ARBA00022691"/>
    </source>
</evidence>
<dbReference type="Proteomes" id="UP000199689">
    <property type="component" value="Unassembled WGS sequence"/>
</dbReference>
<dbReference type="OrthoDB" id="9806637at2"/>
<feature type="binding site" evidence="7">
    <location>
        <position position="101"/>
    </location>
    <ligand>
        <name>S-adenosyl-L-methionine</name>
        <dbReference type="ChEBI" id="CHEBI:59789"/>
    </ligand>
</feature>
<comment type="similarity">
    <text evidence="1 7">Belongs to the methyltransferase superfamily. RsmH family.</text>
</comment>
<sequence>MEFKHKTVLLNEMIDNVLTDPDGIYVDCTLGGGGHSFALAQKLSEKATLVGVDQDDRAIAAATERLKDVRCRHLTVRNNFSHVDENLDSLGVGQVDGFMFDLGVSSPQLDDGSRGFSYMHDGDLDMRMDQRNPLTAYEVVNSYSQEDLERILFDYGEERWTKRIVQFILKAREEKPIKTTGELVHIIKAAIPKGARSEGSHPAKRTFQAIRIEVNGELKILEQTMKDCVRRLKSGGRLGVITFQSLEDRIIKQTFRYMERDCVCPPELPVCVCHHHKEVRQVVKALKPSAEELKENPRARSAILRVVEKI</sequence>
<keyword evidence="4 7" id="KW-0489">Methyltransferase</keyword>
<proteinExistence type="inferred from homology"/>
<dbReference type="SUPFAM" id="SSF81799">
    <property type="entry name" value="Putative methyltransferase TM0872, insert domain"/>
    <property type="match status" value="1"/>
</dbReference>
<accession>A0A1G5V838</accession>
<keyword evidence="6 7" id="KW-0949">S-adenosyl-L-methionine</keyword>
<comment type="catalytic activity">
    <reaction evidence="7">
        <text>cytidine(1402) in 16S rRNA + S-adenosyl-L-methionine = N(4)-methylcytidine(1402) in 16S rRNA + S-adenosyl-L-homocysteine + H(+)</text>
        <dbReference type="Rhea" id="RHEA:42928"/>
        <dbReference type="Rhea" id="RHEA-COMP:10286"/>
        <dbReference type="Rhea" id="RHEA-COMP:10287"/>
        <dbReference type="ChEBI" id="CHEBI:15378"/>
        <dbReference type="ChEBI" id="CHEBI:57856"/>
        <dbReference type="ChEBI" id="CHEBI:59789"/>
        <dbReference type="ChEBI" id="CHEBI:74506"/>
        <dbReference type="ChEBI" id="CHEBI:82748"/>
        <dbReference type="EC" id="2.1.1.199"/>
    </reaction>
</comment>
<evidence type="ECO:0000256" key="5">
    <source>
        <dbReference type="ARBA" id="ARBA00022679"/>
    </source>
</evidence>
<feature type="binding site" evidence="7">
    <location>
        <position position="108"/>
    </location>
    <ligand>
        <name>S-adenosyl-L-methionine</name>
        <dbReference type="ChEBI" id="CHEBI:59789"/>
    </ligand>
</feature>
<keyword evidence="3 7" id="KW-0698">rRNA processing</keyword>
<dbReference type="Pfam" id="PF01795">
    <property type="entry name" value="Methyltransf_5"/>
    <property type="match status" value="1"/>
</dbReference>
<dbReference type="RefSeq" id="WP_091363416.1">
    <property type="nucleotide sequence ID" value="NZ_FMXA01000005.1"/>
</dbReference>
<dbReference type="AlphaFoldDB" id="A0A1G5V838"/>
<dbReference type="NCBIfam" id="TIGR00006">
    <property type="entry name" value="16S rRNA (cytosine(1402)-N(4))-methyltransferase RsmH"/>
    <property type="match status" value="1"/>
</dbReference>
<evidence type="ECO:0000256" key="3">
    <source>
        <dbReference type="ARBA" id="ARBA00022552"/>
    </source>
</evidence>
<keyword evidence="9" id="KW-1185">Reference proteome</keyword>
<evidence type="ECO:0000256" key="4">
    <source>
        <dbReference type="ARBA" id="ARBA00022603"/>
    </source>
</evidence>
<dbReference type="EMBL" id="FMXA01000005">
    <property type="protein sequence ID" value="SDA42101.1"/>
    <property type="molecule type" value="Genomic_DNA"/>
</dbReference>
<keyword evidence="2 7" id="KW-0963">Cytoplasm</keyword>
<comment type="subcellular location">
    <subcellularLocation>
        <location evidence="7">Cytoplasm</location>
    </subcellularLocation>
</comment>
<dbReference type="STRING" id="209880.SAMN02910343_00461"/>
<dbReference type="InterPro" id="IPR029063">
    <property type="entry name" value="SAM-dependent_MTases_sf"/>
</dbReference>